<feature type="domain" description="CRAL-TRIO" evidence="1">
    <location>
        <begin position="106"/>
        <end position="248"/>
    </location>
</feature>
<name>A0A8R2M3A4_BOMMO</name>
<organism evidence="2 3">
    <name type="scientific">Bombyx mori</name>
    <name type="common">Silk moth</name>
    <dbReference type="NCBI Taxonomy" id="7091"/>
    <lineage>
        <taxon>Eukaryota</taxon>
        <taxon>Metazoa</taxon>
        <taxon>Ecdysozoa</taxon>
        <taxon>Arthropoda</taxon>
        <taxon>Hexapoda</taxon>
        <taxon>Insecta</taxon>
        <taxon>Pterygota</taxon>
        <taxon>Neoptera</taxon>
        <taxon>Endopterygota</taxon>
        <taxon>Lepidoptera</taxon>
        <taxon>Glossata</taxon>
        <taxon>Ditrysia</taxon>
        <taxon>Bombycoidea</taxon>
        <taxon>Bombycidae</taxon>
        <taxon>Bombycinae</taxon>
        <taxon>Bombyx</taxon>
    </lineage>
</organism>
<dbReference type="SUPFAM" id="SSF46938">
    <property type="entry name" value="CRAL/TRIO N-terminal domain"/>
    <property type="match status" value="1"/>
</dbReference>
<dbReference type="KEGG" id="bmor:101744995"/>
<dbReference type="Proteomes" id="UP000005204">
    <property type="component" value="Unassembled WGS sequence"/>
</dbReference>
<dbReference type="EnsemblMetazoa" id="XM_038016598.1">
    <property type="protein sequence ID" value="XP_037872526.1"/>
    <property type="gene ID" value="LOC101744995"/>
</dbReference>
<evidence type="ECO:0000313" key="2">
    <source>
        <dbReference type="EnsemblMetazoa" id="XP_037872526.1"/>
    </source>
</evidence>
<dbReference type="GO" id="GO:1902936">
    <property type="term" value="F:phosphatidylinositol bisphosphate binding"/>
    <property type="evidence" value="ECO:0007669"/>
    <property type="project" value="TreeGrafter"/>
</dbReference>
<protein>
    <recommendedName>
        <fullName evidence="1">CRAL-TRIO domain-containing protein</fullName>
    </recommendedName>
</protein>
<dbReference type="RefSeq" id="XP_037872526.1">
    <property type="nucleotide sequence ID" value="XM_038016598.2"/>
</dbReference>
<keyword evidence="3" id="KW-1185">Reference proteome</keyword>
<dbReference type="PANTHER" id="PTHR10174">
    <property type="entry name" value="ALPHA-TOCOPHEROL TRANSFER PROTEIN-RELATED"/>
    <property type="match status" value="1"/>
</dbReference>
<evidence type="ECO:0000313" key="3">
    <source>
        <dbReference type="Proteomes" id="UP000005204"/>
    </source>
</evidence>
<evidence type="ECO:0000259" key="1">
    <source>
        <dbReference type="Pfam" id="PF00650"/>
    </source>
</evidence>
<dbReference type="Pfam" id="PF00650">
    <property type="entry name" value="CRAL_TRIO"/>
    <property type="match status" value="1"/>
</dbReference>
<dbReference type="InterPro" id="IPR001251">
    <property type="entry name" value="CRAL-TRIO_dom"/>
</dbReference>
<dbReference type="InterPro" id="IPR036865">
    <property type="entry name" value="CRAL-TRIO_dom_sf"/>
</dbReference>
<dbReference type="GeneID" id="101744995"/>
<dbReference type="CDD" id="cd00170">
    <property type="entry name" value="SEC14"/>
    <property type="match status" value="1"/>
</dbReference>
<dbReference type="AlphaFoldDB" id="A0A8R2M3A4"/>
<proteinExistence type="predicted"/>
<sequence>MERCLINVSTETKRNVRKLFDLDEPGRLEDAVQILDEWIKKQTHFLKTDYERAYLERTIIFCKGSIEKAKQQIDRLCTYKTMVPVFFECTNMMEMKSVFEICTVAVLPELTPDHYRVLLVKINNTDFDAKKFMTFYKCCIMIAEYLKRHDYCTGYIMVNDYRNINVTDMLTKIDFVNIPQFLSIIIQGYGCSVKGIHFLTPSKLIENFVNIFKQFVSEKLSGRIHALKTLENLYDYIPKDILPVEYEGGEKSVELLNDDLMKVFTTTETMNYLEMMKNACTDESKRQKDIFNEQYMGLPGSFRALTVD</sequence>
<dbReference type="GO" id="GO:0016020">
    <property type="term" value="C:membrane"/>
    <property type="evidence" value="ECO:0007669"/>
    <property type="project" value="TreeGrafter"/>
</dbReference>
<reference evidence="2" key="2">
    <citation type="submission" date="2022-06" db="UniProtKB">
        <authorList>
            <consortium name="EnsemblMetazoa"/>
        </authorList>
    </citation>
    <scope>IDENTIFICATION</scope>
    <source>
        <strain evidence="2">p50T (Dazao)</strain>
    </source>
</reference>
<reference evidence="3" key="1">
    <citation type="journal article" date="2008" name="Insect Biochem. Mol. Biol.">
        <title>The genome of a lepidopteran model insect, the silkworm Bombyx mori.</title>
        <authorList>
            <consortium name="International Silkworm Genome Consortium"/>
        </authorList>
    </citation>
    <scope>NUCLEOTIDE SEQUENCE [LARGE SCALE GENOMIC DNA]</scope>
    <source>
        <strain evidence="3">p50T</strain>
    </source>
</reference>
<dbReference type="Gene3D" id="3.40.525.10">
    <property type="entry name" value="CRAL-TRIO lipid binding domain"/>
    <property type="match status" value="1"/>
</dbReference>
<dbReference type="SUPFAM" id="SSF52087">
    <property type="entry name" value="CRAL/TRIO domain"/>
    <property type="match status" value="1"/>
</dbReference>
<dbReference type="PANTHER" id="PTHR10174:SF224">
    <property type="entry name" value="RETINOL-BINDING PROTEIN PINTA"/>
    <property type="match status" value="1"/>
</dbReference>
<accession>A0A8R2M3A4</accession>
<dbReference type="InterPro" id="IPR036273">
    <property type="entry name" value="CRAL/TRIO_N_dom_sf"/>
</dbReference>